<reference evidence="9" key="1">
    <citation type="submission" date="2011-03" db="EMBL/GenBank/DDBJ databases">
        <title>Version 3 of the genome sequence of Otolemur garnettii (Bushbaby).</title>
        <authorList>
            <consortium name="The Broad Institute Genome Sequencing Platform"/>
            <person name="Di Palma F."/>
            <person name="Johnson J."/>
            <person name="Lander E.S."/>
            <person name="Lindblad-Toh K."/>
            <person name="Jaffe D.B."/>
            <person name="Gnerre S."/>
            <person name="MacCallum I."/>
            <person name="Przybylski D."/>
            <person name="Ribeiro F.J."/>
            <person name="Burton J.N."/>
            <person name="Walker B.J."/>
            <person name="Sharpe T."/>
            <person name="Hall G."/>
        </authorList>
    </citation>
    <scope>NUCLEOTIDE SEQUENCE [LARGE SCALE GENOMIC DNA]</scope>
</reference>
<dbReference type="SUPFAM" id="SSF49417">
    <property type="entry name" value="p53-like transcription factors"/>
    <property type="match status" value="1"/>
</dbReference>
<feature type="domain" description="T-box" evidence="7">
    <location>
        <begin position="80"/>
        <end position="254"/>
    </location>
</feature>
<dbReference type="eggNOG" id="KOG3586">
    <property type="taxonomic scope" value="Eukaryota"/>
</dbReference>
<dbReference type="STRING" id="30611.ENSOGAP00000002473"/>
<evidence type="ECO:0000259" key="7">
    <source>
        <dbReference type="PROSITE" id="PS50252"/>
    </source>
</evidence>
<accession>H0WLF3</accession>
<comment type="subcellular location">
    <subcellularLocation>
        <location evidence="5">Nucleus</location>
    </subcellularLocation>
</comment>
<evidence type="ECO:0000256" key="5">
    <source>
        <dbReference type="PROSITE-ProRule" id="PRU00201"/>
    </source>
</evidence>
<keyword evidence="2 5" id="KW-0238">DNA-binding</keyword>
<evidence type="ECO:0000256" key="6">
    <source>
        <dbReference type="SAM" id="MobiDB-lite"/>
    </source>
</evidence>
<dbReference type="PANTHER" id="PTHR11267">
    <property type="entry name" value="T-BOX PROTEIN-RELATED"/>
    <property type="match status" value="1"/>
</dbReference>
<dbReference type="PRINTS" id="PR00937">
    <property type="entry name" value="TBOX"/>
</dbReference>
<dbReference type="FunCoup" id="H0WLF3">
    <property type="interactions" value="163"/>
</dbReference>
<dbReference type="GO" id="GO:0001708">
    <property type="term" value="P:cell fate specification"/>
    <property type="evidence" value="ECO:0007669"/>
    <property type="project" value="TreeGrafter"/>
</dbReference>
<keyword evidence="4 5" id="KW-0539">Nucleus</keyword>
<dbReference type="InterPro" id="IPR046360">
    <property type="entry name" value="T-box_DNA-bd"/>
</dbReference>
<dbReference type="GO" id="GO:0005634">
    <property type="term" value="C:nucleus"/>
    <property type="evidence" value="ECO:0007669"/>
    <property type="project" value="UniProtKB-SubCell"/>
</dbReference>
<dbReference type="InterPro" id="IPR008967">
    <property type="entry name" value="p53-like_TF_DNA-bd_sf"/>
</dbReference>
<dbReference type="GO" id="GO:0000981">
    <property type="term" value="F:DNA-binding transcription factor activity, RNA polymerase II-specific"/>
    <property type="evidence" value="ECO:0007669"/>
    <property type="project" value="TreeGrafter"/>
</dbReference>
<dbReference type="SMART" id="SM00425">
    <property type="entry name" value="TBOX"/>
    <property type="match status" value="1"/>
</dbReference>
<dbReference type="GO" id="GO:0045893">
    <property type="term" value="P:positive regulation of DNA-templated transcription"/>
    <property type="evidence" value="ECO:0007669"/>
    <property type="project" value="InterPro"/>
</dbReference>
<dbReference type="EMBL" id="AAQR03162517">
    <property type="status" value="NOT_ANNOTATED_CDS"/>
    <property type="molecule type" value="Genomic_DNA"/>
</dbReference>
<dbReference type="Gene3D" id="2.60.40.820">
    <property type="entry name" value="Transcription factor, T-box"/>
    <property type="match status" value="1"/>
</dbReference>
<reference evidence="8" key="2">
    <citation type="submission" date="2025-08" db="UniProtKB">
        <authorList>
            <consortium name="Ensembl"/>
        </authorList>
    </citation>
    <scope>IDENTIFICATION</scope>
</reference>
<evidence type="ECO:0000256" key="1">
    <source>
        <dbReference type="ARBA" id="ARBA00023015"/>
    </source>
</evidence>
<dbReference type="PROSITE" id="PS50252">
    <property type="entry name" value="TBOX_3"/>
    <property type="match status" value="1"/>
</dbReference>
<dbReference type="GO" id="GO:0000785">
    <property type="term" value="C:chromatin"/>
    <property type="evidence" value="ECO:0007669"/>
    <property type="project" value="TreeGrafter"/>
</dbReference>
<dbReference type="InParanoid" id="H0WLF3"/>
<dbReference type="GO" id="GO:0000978">
    <property type="term" value="F:RNA polymerase II cis-regulatory region sequence-specific DNA binding"/>
    <property type="evidence" value="ECO:0007669"/>
    <property type="project" value="InterPro"/>
</dbReference>
<keyword evidence="3" id="KW-0804">Transcription</keyword>
<dbReference type="OMA" id="EGKCNHA"/>
<dbReference type="Ensembl" id="ENSOGAT00000002761.2">
    <property type="protein sequence ID" value="ENSOGAP00000002473.2"/>
    <property type="gene ID" value="ENSOGAG00000002759.2"/>
</dbReference>
<proteinExistence type="predicted"/>
<dbReference type="Pfam" id="PF00907">
    <property type="entry name" value="T-box"/>
    <property type="match status" value="1"/>
</dbReference>
<keyword evidence="9" id="KW-1185">Reference proteome</keyword>
<evidence type="ECO:0000256" key="2">
    <source>
        <dbReference type="ARBA" id="ARBA00023125"/>
    </source>
</evidence>
<protein>
    <submittedName>
        <fullName evidence="8">T-box transcription factor 22</fullName>
    </submittedName>
</protein>
<dbReference type="Proteomes" id="UP000005225">
    <property type="component" value="Unassembled WGS sequence"/>
</dbReference>
<keyword evidence="1" id="KW-0805">Transcription regulation</keyword>
<organism evidence="8 9">
    <name type="scientific">Otolemur garnettii</name>
    <name type="common">Small-eared galago</name>
    <name type="synonym">Garnett's greater bushbaby</name>
    <dbReference type="NCBI Taxonomy" id="30611"/>
    <lineage>
        <taxon>Eukaryota</taxon>
        <taxon>Metazoa</taxon>
        <taxon>Chordata</taxon>
        <taxon>Craniata</taxon>
        <taxon>Vertebrata</taxon>
        <taxon>Euteleostomi</taxon>
        <taxon>Mammalia</taxon>
        <taxon>Eutheria</taxon>
        <taxon>Euarchontoglires</taxon>
        <taxon>Primates</taxon>
        <taxon>Strepsirrhini</taxon>
        <taxon>Lorisiformes</taxon>
        <taxon>Galagidae</taxon>
        <taxon>Otolemur</taxon>
    </lineage>
</organism>
<dbReference type="EMBL" id="AAQR03162518">
    <property type="status" value="NOT_ANNOTATED_CDS"/>
    <property type="molecule type" value="Genomic_DNA"/>
</dbReference>
<dbReference type="InterPro" id="IPR001699">
    <property type="entry name" value="TF_T-box"/>
</dbReference>
<feature type="compositionally biased region" description="Basic and acidic residues" evidence="6">
    <location>
        <begin position="23"/>
        <end position="39"/>
    </location>
</feature>
<dbReference type="InterPro" id="IPR036960">
    <property type="entry name" value="T-box_sf"/>
</dbReference>
<sequence length="491" mass="55548">MALSSRAHAFSVAALVGRSSKRKLQEPREEAQLELQEKESVEEEEERRKGTPRVGSERSQILMGSSLGHSYRNGFRRVKGTEMIITKAGRRMFPSVRVKVKGLNPGKQYYVAIDVIPVDSKRYSLTLFGNQWVVAGNTNHSCLTPRFYVHTDGPCLGETWMQQIISFDHVKLTNNEMDDKGHIILQSMHKYKPCVHVIEQDRRVDLSQIQSLPTEGVKTFSFKETEFTTVTAYQNQQITKLKIDRNPFAKGFRDPGRSSRSMLNGLLETYQWMPSLTLDFKTFGADTQSGSTSSFPVTFNGGAPSPLISLLFQTCSPPMFYFPTRALGMPCLETHLDNISLPLCYKIFTANFWQQQPLVLPAPKRLANSKNSLSLVPLMMEVPTLSLLEVINSKSGSSKDFNELCLQAPNSANQMLYGLQTTGNIFLPNSVAQETHSFSFHPPHSFYRYNYSMPSRLVSSANHLKNDNSQVSFREEKCNHIHQYPTIKHCL</sequence>
<feature type="region of interest" description="Disordered" evidence="6">
    <location>
        <begin position="18"/>
        <end position="59"/>
    </location>
</feature>
<dbReference type="GeneTree" id="ENSGT00940000161206"/>
<feature type="DNA-binding region" description="T-box" evidence="5">
    <location>
        <begin position="80"/>
        <end position="254"/>
    </location>
</feature>
<dbReference type="PANTHER" id="PTHR11267:SF116">
    <property type="entry name" value="T-BOX TRANSCRIPTION FACTOR TBX22"/>
    <property type="match status" value="1"/>
</dbReference>
<dbReference type="GO" id="GO:0000122">
    <property type="term" value="P:negative regulation of transcription by RNA polymerase II"/>
    <property type="evidence" value="ECO:0007669"/>
    <property type="project" value="Ensembl"/>
</dbReference>
<evidence type="ECO:0000313" key="8">
    <source>
        <dbReference type="Ensembl" id="ENSOGAP00000002473.2"/>
    </source>
</evidence>
<evidence type="ECO:0000256" key="3">
    <source>
        <dbReference type="ARBA" id="ARBA00023163"/>
    </source>
</evidence>
<evidence type="ECO:0000313" key="9">
    <source>
        <dbReference type="Proteomes" id="UP000005225"/>
    </source>
</evidence>
<name>H0WLF3_OTOGA</name>
<dbReference type="AlphaFoldDB" id="H0WLF3"/>
<reference evidence="8" key="3">
    <citation type="submission" date="2025-09" db="UniProtKB">
        <authorList>
            <consortium name="Ensembl"/>
        </authorList>
    </citation>
    <scope>IDENTIFICATION</scope>
</reference>
<evidence type="ECO:0000256" key="4">
    <source>
        <dbReference type="ARBA" id="ARBA00023242"/>
    </source>
</evidence>
<dbReference type="HOGENOM" id="CLU_030727_1_0_1"/>